<dbReference type="EMBL" id="CP013236">
    <property type="protein sequence ID" value="AMP14879.1"/>
    <property type="molecule type" value="Genomic_DNA"/>
</dbReference>
<dbReference type="Proteomes" id="UP000074914">
    <property type="component" value="Chromosome"/>
</dbReference>
<protein>
    <submittedName>
        <fullName evidence="1">Uncharacterized protein</fullName>
    </submittedName>
</protein>
<organism evidence="1 2">
    <name type="scientific">Collimonas pratensis</name>
    <dbReference type="NCBI Taxonomy" id="279113"/>
    <lineage>
        <taxon>Bacteria</taxon>
        <taxon>Pseudomonadati</taxon>
        <taxon>Pseudomonadota</taxon>
        <taxon>Betaproteobacteria</taxon>
        <taxon>Burkholderiales</taxon>
        <taxon>Oxalobacteraceae</taxon>
        <taxon>Collimonas</taxon>
    </lineage>
</organism>
<proteinExistence type="predicted"/>
<keyword evidence="2" id="KW-1185">Reference proteome</keyword>
<dbReference type="RefSeq" id="WP_062115483.1">
    <property type="nucleotide sequence ID" value="NZ_CP013236.1"/>
</dbReference>
<evidence type="ECO:0000313" key="1">
    <source>
        <dbReference type="EMBL" id="AMP14879.1"/>
    </source>
</evidence>
<evidence type="ECO:0000313" key="2">
    <source>
        <dbReference type="Proteomes" id="UP000074914"/>
    </source>
</evidence>
<gene>
    <name evidence="1" type="ORF">CPter291_2622</name>
</gene>
<name>A0ABN4MAG0_9BURK</name>
<reference evidence="1 2" key="1">
    <citation type="submission" date="2015-11" db="EMBL/GenBank/DDBJ databases">
        <title>Exploring the genomic traits of fungus-feeding bacterial genus Collimonas.</title>
        <authorList>
            <person name="Song C."/>
            <person name="Schmidt R."/>
            <person name="de Jager V."/>
            <person name="Krzyzanowska D."/>
            <person name="Jongedijk E."/>
            <person name="Cankar K."/>
            <person name="Beekwilder J."/>
            <person name="van Veen A."/>
            <person name="de Boer W."/>
            <person name="van Veen J.A."/>
            <person name="Garbeva P."/>
        </authorList>
    </citation>
    <scope>NUCLEOTIDE SEQUENCE [LARGE SCALE GENOMIC DNA]</scope>
    <source>
        <strain evidence="1 2">Ter291</strain>
    </source>
</reference>
<sequence length="65" mass="7657">MQHIIQCKATGLKFSELFKYSLAVTNSNDQTMKYGDSEMDLYRCFAMLDHLRKQYGSFDWRVVPV</sequence>
<accession>A0ABN4MAG0</accession>